<dbReference type="FunFam" id="3.40.605.10:FF:000007">
    <property type="entry name" value="NAD/NADP-dependent betaine aldehyde dehydrogenase"/>
    <property type="match status" value="1"/>
</dbReference>
<dbReference type="Pfam" id="PF00171">
    <property type="entry name" value="Aldedh"/>
    <property type="match status" value="1"/>
</dbReference>
<evidence type="ECO:0000256" key="3">
    <source>
        <dbReference type="ARBA" id="ARBA00050326"/>
    </source>
</evidence>
<comment type="function">
    <text evidence="4">Part of the sulfo-TAL (or sulfo-SFT) pathway, a D-sulfoquinovose degradation pathway that produces sulfolactate (SL). Catalyzes the oxidation of 3-sulfolactaldehyde (SLA) to sulfolactate (SL).</text>
</comment>
<evidence type="ECO:0000313" key="10">
    <source>
        <dbReference type="EMBL" id="SFF82793.1"/>
    </source>
</evidence>
<dbReference type="InterPro" id="IPR016160">
    <property type="entry name" value="Ald_DH_CS_CYS"/>
</dbReference>
<keyword evidence="2 5" id="KW-0560">Oxidoreductase</keyword>
<comment type="catalytic activity">
    <reaction evidence="3">
        <text>(2S)-3-sulfolactaldehyde + NAD(+) + H2O = (2S)-3-sulfolactate + NADH + 2 H(+)</text>
        <dbReference type="Rhea" id="RHEA:47932"/>
        <dbReference type="ChEBI" id="CHEBI:15377"/>
        <dbReference type="ChEBI" id="CHEBI:15378"/>
        <dbReference type="ChEBI" id="CHEBI:57540"/>
        <dbReference type="ChEBI" id="CHEBI:57945"/>
        <dbReference type="ChEBI" id="CHEBI:61289"/>
        <dbReference type="ChEBI" id="CHEBI:90109"/>
        <dbReference type="EC" id="1.2.1.97"/>
    </reaction>
    <physiologicalReaction direction="left-to-right" evidence="3">
        <dbReference type="Rhea" id="RHEA:47933"/>
    </physiologicalReaction>
</comment>
<dbReference type="InterPro" id="IPR015590">
    <property type="entry name" value="Aldehyde_DH_dom"/>
</dbReference>
<dbReference type="Proteomes" id="UP000198661">
    <property type="component" value="Unassembled WGS sequence"/>
</dbReference>
<organism evidence="10 11">
    <name type="scientific">Planifilum fulgidum</name>
    <dbReference type="NCBI Taxonomy" id="201973"/>
    <lineage>
        <taxon>Bacteria</taxon>
        <taxon>Bacillati</taxon>
        <taxon>Bacillota</taxon>
        <taxon>Bacilli</taxon>
        <taxon>Bacillales</taxon>
        <taxon>Thermoactinomycetaceae</taxon>
        <taxon>Planifilum</taxon>
    </lineage>
</organism>
<comment type="similarity">
    <text evidence="1 5 8">Belongs to the aldehyde dehydrogenase family.</text>
</comment>
<accession>A0A1I2LUE0</accession>
<sequence length="509" mass="56921">MGVIEMINPATGERLGELEETSPEAIERAMVHARKAFRRWGNLPLAERLDHINRLRRYIVDHADELAETVVRDTGKVHLEALMTEILLTVDFIKYYEKKAASILKPKKVSTPITLIGRRSWVEYRPMGVVAVISPWNYPFQLAMIPAISALVAGNAVLIKPSEVSPLTGLLIEKVFRKVGFPEDVVQVIHGGKEVGERLIQARPDKIFFTGSVATGKKVMAAAAEHLIPVDLELGGKDPMIVFADADLRRAANAAVWGAFTNAGQTCMAVERLYVESSVYETFVRMVKERTEALRLTEEGADVGSMTFPRQLDIVEAHLADAKEKGAKILCGGRRTGSDGLHFEPTVLTDVDHSMRIMREETFGPVLPIMPFDTEEEAIRLANDTPYGLNSSIWTKNRKKARRVAGRIEAGNVCINDVMINMANPGLPYGGVKWSGIGRYHGPEGLLSFCHRVSVISHPGRKKREINWYPYSERQTDAIRYLIRLLYGKGWNLSLKELLNLAVQFLRRK</sequence>
<proteinExistence type="inferred from homology"/>
<name>A0A1I2LUE0_9BACL</name>
<dbReference type="InterPro" id="IPR016163">
    <property type="entry name" value="Ald_DH_C"/>
</dbReference>
<dbReference type="CDD" id="cd07099">
    <property type="entry name" value="ALDH_DDALDH"/>
    <property type="match status" value="1"/>
</dbReference>
<dbReference type="SUPFAM" id="SSF53720">
    <property type="entry name" value="ALDH-like"/>
    <property type="match status" value="1"/>
</dbReference>
<dbReference type="PIRSF" id="PIRSF036492">
    <property type="entry name" value="ALDH"/>
    <property type="match status" value="1"/>
</dbReference>
<dbReference type="RefSeq" id="WP_092036452.1">
    <property type="nucleotide sequence ID" value="NZ_FOOK01000006.1"/>
</dbReference>
<dbReference type="InterPro" id="IPR016162">
    <property type="entry name" value="Ald_DH_N"/>
</dbReference>
<dbReference type="Gene3D" id="3.40.309.10">
    <property type="entry name" value="Aldehyde Dehydrogenase, Chain A, domain 2"/>
    <property type="match status" value="1"/>
</dbReference>
<evidence type="ECO:0000256" key="5">
    <source>
        <dbReference type="PIRNR" id="PIRNR036492"/>
    </source>
</evidence>
<evidence type="ECO:0000256" key="2">
    <source>
        <dbReference type="ARBA" id="ARBA00023002"/>
    </source>
</evidence>
<dbReference type="EMBL" id="FOOK01000006">
    <property type="protein sequence ID" value="SFF82793.1"/>
    <property type="molecule type" value="Genomic_DNA"/>
</dbReference>
<evidence type="ECO:0000313" key="11">
    <source>
        <dbReference type="Proteomes" id="UP000198661"/>
    </source>
</evidence>
<dbReference type="GO" id="GO:0006081">
    <property type="term" value="P:aldehyde metabolic process"/>
    <property type="evidence" value="ECO:0007669"/>
    <property type="project" value="InterPro"/>
</dbReference>
<evidence type="ECO:0000256" key="8">
    <source>
        <dbReference type="RuleBase" id="RU003345"/>
    </source>
</evidence>
<reference evidence="10 11" key="1">
    <citation type="submission" date="2016-10" db="EMBL/GenBank/DDBJ databases">
        <authorList>
            <person name="de Groot N.N."/>
        </authorList>
    </citation>
    <scope>NUCLEOTIDE SEQUENCE [LARGE SCALE GENOMIC DNA]</scope>
    <source>
        <strain evidence="10 11">DSM 44945</strain>
    </source>
</reference>
<evidence type="ECO:0000256" key="6">
    <source>
        <dbReference type="PIRSR" id="PIRSR036492-1"/>
    </source>
</evidence>
<dbReference type="PROSITE" id="PS00070">
    <property type="entry name" value="ALDEHYDE_DEHYDR_CYS"/>
    <property type="match status" value="1"/>
</dbReference>
<dbReference type="InterPro" id="IPR012394">
    <property type="entry name" value="Aldehyde_DH_NAD(P)"/>
</dbReference>
<dbReference type="GO" id="GO:0016620">
    <property type="term" value="F:oxidoreductase activity, acting on the aldehyde or oxo group of donors, NAD or NADP as acceptor"/>
    <property type="evidence" value="ECO:0007669"/>
    <property type="project" value="InterPro"/>
</dbReference>
<dbReference type="FunFam" id="3.40.309.10:FF:000009">
    <property type="entry name" value="Aldehyde dehydrogenase A"/>
    <property type="match status" value="1"/>
</dbReference>
<dbReference type="PROSITE" id="PS00687">
    <property type="entry name" value="ALDEHYDE_DEHYDR_GLU"/>
    <property type="match status" value="1"/>
</dbReference>
<evidence type="ECO:0000256" key="1">
    <source>
        <dbReference type="ARBA" id="ARBA00009986"/>
    </source>
</evidence>
<dbReference type="InterPro" id="IPR029510">
    <property type="entry name" value="Ald_DH_CS_GLU"/>
</dbReference>
<gene>
    <name evidence="10" type="ORF">SAMN04488025_10637</name>
</gene>
<protein>
    <recommendedName>
        <fullName evidence="5">Aldehyde dehydrogenase</fullName>
    </recommendedName>
</protein>
<evidence type="ECO:0000256" key="4">
    <source>
        <dbReference type="ARBA" id="ARBA00054572"/>
    </source>
</evidence>
<dbReference type="STRING" id="201973.SAMN04488025_10637"/>
<feature type="active site" evidence="6 7">
    <location>
        <position position="233"/>
    </location>
</feature>
<dbReference type="OrthoDB" id="9762913at2"/>
<evidence type="ECO:0000259" key="9">
    <source>
        <dbReference type="Pfam" id="PF00171"/>
    </source>
</evidence>
<feature type="domain" description="Aldehyde dehydrogenase" evidence="9">
    <location>
        <begin position="4"/>
        <end position="452"/>
    </location>
</feature>
<evidence type="ECO:0000256" key="7">
    <source>
        <dbReference type="PROSITE-ProRule" id="PRU10007"/>
    </source>
</evidence>
<feature type="active site" evidence="6">
    <location>
        <position position="267"/>
    </location>
</feature>
<dbReference type="InterPro" id="IPR016161">
    <property type="entry name" value="Ald_DH/histidinol_DH"/>
</dbReference>
<dbReference type="PANTHER" id="PTHR11699">
    <property type="entry name" value="ALDEHYDE DEHYDROGENASE-RELATED"/>
    <property type="match status" value="1"/>
</dbReference>
<keyword evidence="11" id="KW-1185">Reference proteome</keyword>
<dbReference type="AlphaFoldDB" id="A0A1I2LUE0"/>
<dbReference type="Gene3D" id="3.40.605.10">
    <property type="entry name" value="Aldehyde Dehydrogenase, Chain A, domain 1"/>
    <property type="match status" value="1"/>
</dbReference>